<proteinExistence type="predicted"/>
<organism evidence="1 2">
    <name type="scientific">Streptomyces nigrescens</name>
    <dbReference type="NCBI Taxonomy" id="1920"/>
    <lineage>
        <taxon>Bacteria</taxon>
        <taxon>Bacillati</taxon>
        <taxon>Actinomycetota</taxon>
        <taxon>Actinomycetes</taxon>
        <taxon>Kitasatosporales</taxon>
        <taxon>Streptomycetaceae</taxon>
        <taxon>Streptomyces</taxon>
    </lineage>
</organism>
<protein>
    <submittedName>
        <fullName evidence="1">Uncharacterized protein</fullName>
    </submittedName>
</protein>
<dbReference type="Proteomes" id="UP001059597">
    <property type="component" value="Chromosome"/>
</dbReference>
<accession>A0ABM8A1R7</accession>
<evidence type="ECO:0000313" key="1">
    <source>
        <dbReference type="EMBL" id="BDM72589.1"/>
    </source>
</evidence>
<sequence length="67" mass="6148">MVAGTPSGGTKTASGAYISCTASGSPALNRAAKTYGTSWAVRGSAGGVPGAVGDGADGDMAVGDVAG</sequence>
<keyword evidence="2" id="KW-1185">Reference proteome</keyword>
<dbReference type="EMBL" id="AP026073">
    <property type="protein sequence ID" value="BDM72589.1"/>
    <property type="molecule type" value="Genomic_DNA"/>
</dbReference>
<gene>
    <name evidence="1" type="ORF">HEK616_60760</name>
</gene>
<name>A0ABM8A1R7_STRNI</name>
<reference evidence="1" key="1">
    <citation type="submission" date="2022-06" db="EMBL/GenBank/DDBJ databases">
        <title>Complete genome sequence of Streptomyces nigrescens HEK616.</title>
        <authorList>
            <person name="Asamizu S."/>
            <person name="Onaka H."/>
        </authorList>
    </citation>
    <scope>NUCLEOTIDE SEQUENCE</scope>
    <source>
        <strain evidence="1">HEK616</strain>
    </source>
</reference>
<evidence type="ECO:0000313" key="2">
    <source>
        <dbReference type="Proteomes" id="UP001059597"/>
    </source>
</evidence>